<dbReference type="Proteomes" id="UP001221924">
    <property type="component" value="Unassembled WGS sequence"/>
</dbReference>
<dbReference type="AlphaFoldDB" id="A0AAW6M392"/>
<protein>
    <submittedName>
        <fullName evidence="1">Uncharacterized protein</fullName>
    </submittedName>
</protein>
<reference evidence="1" key="1">
    <citation type="submission" date="2023-03" db="EMBL/GenBank/DDBJ databases">
        <title>DFI Biobank Strains.</title>
        <authorList>
            <person name="Mostad J."/>
            <person name="Paddock L."/>
            <person name="Medina S."/>
            <person name="Waligurski E."/>
            <person name="Barat B."/>
            <person name="Smith R."/>
            <person name="Burgo V."/>
            <person name="Metcalfe C."/>
            <person name="Woodson C."/>
            <person name="Sundararajan A."/>
            <person name="Ramaswamy R."/>
            <person name="Lin H."/>
            <person name="Pamer E.G."/>
        </authorList>
    </citation>
    <scope>NUCLEOTIDE SEQUENCE</scope>
    <source>
        <strain evidence="1">DFI.9.5</strain>
    </source>
</reference>
<gene>
    <name evidence="1" type="ORF">PZH42_21440</name>
</gene>
<dbReference type="RefSeq" id="WP_192914645.1">
    <property type="nucleotide sequence ID" value="NZ_CAXKYC010000016.1"/>
</dbReference>
<name>A0AAW6M392_9BACE</name>
<evidence type="ECO:0000313" key="1">
    <source>
        <dbReference type="EMBL" id="MDE8696674.1"/>
    </source>
</evidence>
<proteinExistence type="predicted"/>
<accession>A0AAW6M392</accession>
<sequence>MRLQNNTPKTKCPNRERIISLINERISEIQKTALDKRIAGKYFTAATLVEATSTNSVANKTVDEYFQAYIQNLNKENRIRYAGMFEVPYSSFIKFNKHLAIPYTPHATPLQLL</sequence>
<evidence type="ECO:0000313" key="2">
    <source>
        <dbReference type="Proteomes" id="UP001221924"/>
    </source>
</evidence>
<comment type="caution">
    <text evidence="1">The sequence shown here is derived from an EMBL/GenBank/DDBJ whole genome shotgun (WGS) entry which is preliminary data.</text>
</comment>
<organism evidence="1 2">
    <name type="scientific">Bacteroides cellulosilyticus</name>
    <dbReference type="NCBI Taxonomy" id="246787"/>
    <lineage>
        <taxon>Bacteria</taxon>
        <taxon>Pseudomonadati</taxon>
        <taxon>Bacteroidota</taxon>
        <taxon>Bacteroidia</taxon>
        <taxon>Bacteroidales</taxon>
        <taxon>Bacteroidaceae</taxon>
        <taxon>Bacteroides</taxon>
    </lineage>
</organism>
<dbReference type="EMBL" id="JARFID010000030">
    <property type="protein sequence ID" value="MDE8696674.1"/>
    <property type="molecule type" value="Genomic_DNA"/>
</dbReference>